<feature type="domain" description="C2H2-type" evidence="8">
    <location>
        <begin position="287"/>
        <end position="315"/>
    </location>
</feature>
<evidence type="ECO:0000256" key="7">
    <source>
        <dbReference type="PROSITE-ProRule" id="PRU00042"/>
    </source>
</evidence>
<evidence type="ECO:0000313" key="9">
    <source>
        <dbReference type="EMBL" id="OXA39866.1"/>
    </source>
</evidence>
<dbReference type="Proteomes" id="UP000198287">
    <property type="component" value="Unassembled WGS sequence"/>
</dbReference>
<feature type="domain" description="C2H2-type" evidence="8">
    <location>
        <begin position="75"/>
        <end position="104"/>
    </location>
</feature>
<dbReference type="SUPFAM" id="SSF57667">
    <property type="entry name" value="beta-beta-alpha zinc fingers"/>
    <property type="match status" value="7"/>
</dbReference>
<evidence type="ECO:0000256" key="4">
    <source>
        <dbReference type="ARBA" id="ARBA00022771"/>
    </source>
</evidence>
<dbReference type="Pfam" id="PF05605">
    <property type="entry name" value="zf-Di19"/>
    <property type="match status" value="1"/>
</dbReference>
<keyword evidence="6" id="KW-0539">Nucleus</keyword>
<keyword evidence="4 7" id="KW-0863">Zinc-finger</keyword>
<dbReference type="Gene3D" id="3.30.160.60">
    <property type="entry name" value="Classic Zinc Finger"/>
    <property type="match status" value="10"/>
</dbReference>
<dbReference type="EMBL" id="LNIX01000036">
    <property type="protein sequence ID" value="OXA39866.1"/>
    <property type="molecule type" value="Genomic_DNA"/>
</dbReference>
<dbReference type="InterPro" id="IPR036236">
    <property type="entry name" value="Znf_C2H2_sf"/>
</dbReference>
<feature type="domain" description="C2H2-type" evidence="8">
    <location>
        <begin position="11"/>
        <end position="38"/>
    </location>
</feature>
<dbReference type="PROSITE" id="PS00028">
    <property type="entry name" value="ZINC_FINGER_C2H2_1"/>
    <property type="match status" value="9"/>
</dbReference>
<dbReference type="InterPro" id="IPR008598">
    <property type="entry name" value="Di19_Zn-bd"/>
</dbReference>
<evidence type="ECO:0000256" key="5">
    <source>
        <dbReference type="ARBA" id="ARBA00022833"/>
    </source>
</evidence>
<proteinExistence type="predicted"/>
<sequence>MSSPIQPIIEFPCVHCSKSFPTATQVKRHMRTHLRENPNFSKSFRCDFDGCTKSFYTKDSLRDHKYRTHTCPKRFSCDFLNSAGIFKIKSALKVHKVKHTGERKFKCLQPECGRYFITNEHMKLHHASVHVGDKLFRCETCDKRFCTKINLNQHIKRVHIVSAHMGEKLFRCETCAKAYFTRGHLTRHISSVHTKTELQVKCPLCERIIKNKSNLNRHIASHLGEKPFSCGKCHREFGTSSILDAHQAAHQTEALFQCQLCPKKYKYQSDRKMHMNLIHPSTPHKSTDCHKCGKTFPNNIAVKKHLRLNHGNNTFFCYFCPKRVSNYKVSFEIHVRRHTLEKPFVCREDGCSYSSGSPSDLICHGKWTHKPKIEEETEICYFCGEKILKNDHAVLSHVNKHTMEKAFGCGVCGKLFYGKVEKVQKHIDEKHSRGRRKT</sequence>
<dbReference type="PROSITE" id="PS50157">
    <property type="entry name" value="ZINC_FINGER_C2H2_2"/>
    <property type="match status" value="10"/>
</dbReference>
<dbReference type="FunFam" id="3.30.160.60:FF:000100">
    <property type="entry name" value="Zinc finger 45-like"/>
    <property type="match status" value="1"/>
</dbReference>
<evidence type="ECO:0000256" key="1">
    <source>
        <dbReference type="ARBA" id="ARBA00004123"/>
    </source>
</evidence>
<dbReference type="Pfam" id="PF00096">
    <property type="entry name" value="zf-C2H2"/>
    <property type="match status" value="5"/>
</dbReference>
<feature type="domain" description="C2H2-type" evidence="8">
    <location>
        <begin position="228"/>
        <end position="255"/>
    </location>
</feature>
<dbReference type="PANTHER" id="PTHR24394:SF29">
    <property type="entry name" value="MYONEURIN"/>
    <property type="match status" value="1"/>
</dbReference>
<accession>A0A226D6H8</accession>
<feature type="domain" description="C2H2-type" evidence="8">
    <location>
        <begin position="44"/>
        <end position="74"/>
    </location>
</feature>
<feature type="domain" description="C2H2-type" evidence="8">
    <location>
        <begin position="256"/>
        <end position="284"/>
    </location>
</feature>
<dbReference type="InterPro" id="IPR013087">
    <property type="entry name" value="Znf_C2H2_type"/>
</dbReference>
<gene>
    <name evidence="9" type="ORF">Fcan01_25229</name>
</gene>
<reference evidence="9 10" key="1">
    <citation type="submission" date="2015-12" db="EMBL/GenBank/DDBJ databases">
        <title>The genome of Folsomia candida.</title>
        <authorList>
            <person name="Faddeeva A."/>
            <person name="Derks M.F."/>
            <person name="Anvar Y."/>
            <person name="Smit S."/>
            <person name="Van Straalen N."/>
            <person name="Roelofs D."/>
        </authorList>
    </citation>
    <scope>NUCLEOTIDE SEQUENCE [LARGE SCALE GENOMIC DNA]</scope>
    <source>
        <strain evidence="9 10">VU population</strain>
        <tissue evidence="9">Whole body</tissue>
    </source>
</reference>
<dbReference type="FunFam" id="3.30.160.60:FF:000446">
    <property type="entry name" value="Zinc finger protein"/>
    <property type="match status" value="1"/>
</dbReference>
<dbReference type="GO" id="GO:0005634">
    <property type="term" value="C:nucleus"/>
    <property type="evidence" value="ECO:0007669"/>
    <property type="project" value="UniProtKB-SubCell"/>
</dbReference>
<feature type="domain" description="C2H2-type" evidence="8">
    <location>
        <begin position="170"/>
        <end position="198"/>
    </location>
</feature>
<comment type="caution">
    <text evidence="9">The sequence shown here is derived from an EMBL/GenBank/DDBJ whole genome shotgun (WGS) entry which is preliminary data.</text>
</comment>
<name>A0A226D6H8_FOLCA</name>
<keyword evidence="2" id="KW-0479">Metal-binding</keyword>
<evidence type="ECO:0000256" key="3">
    <source>
        <dbReference type="ARBA" id="ARBA00022737"/>
    </source>
</evidence>
<evidence type="ECO:0000256" key="2">
    <source>
        <dbReference type="ARBA" id="ARBA00022723"/>
    </source>
</evidence>
<evidence type="ECO:0000259" key="8">
    <source>
        <dbReference type="PROSITE" id="PS50157"/>
    </source>
</evidence>
<evidence type="ECO:0000256" key="6">
    <source>
        <dbReference type="ARBA" id="ARBA00023242"/>
    </source>
</evidence>
<dbReference type="SMART" id="SM00355">
    <property type="entry name" value="ZnF_C2H2"/>
    <property type="match status" value="13"/>
</dbReference>
<comment type="subcellular location">
    <subcellularLocation>
        <location evidence="1">Nucleus</location>
    </subcellularLocation>
</comment>
<dbReference type="AlphaFoldDB" id="A0A226D6H8"/>
<dbReference type="GO" id="GO:0008270">
    <property type="term" value="F:zinc ion binding"/>
    <property type="evidence" value="ECO:0007669"/>
    <property type="project" value="UniProtKB-KW"/>
</dbReference>
<dbReference type="GO" id="GO:0000981">
    <property type="term" value="F:DNA-binding transcription factor activity, RNA polymerase II-specific"/>
    <property type="evidence" value="ECO:0007669"/>
    <property type="project" value="TreeGrafter"/>
</dbReference>
<dbReference type="OMA" id="HIVSAHM"/>
<organism evidence="9 10">
    <name type="scientific">Folsomia candida</name>
    <name type="common">Springtail</name>
    <dbReference type="NCBI Taxonomy" id="158441"/>
    <lineage>
        <taxon>Eukaryota</taxon>
        <taxon>Metazoa</taxon>
        <taxon>Ecdysozoa</taxon>
        <taxon>Arthropoda</taxon>
        <taxon>Hexapoda</taxon>
        <taxon>Collembola</taxon>
        <taxon>Entomobryomorpha</taxon>
        <taxon>Isotomoidea</taxon>
        <taxon>Isotomidae</taxon>
        <taxon>Proisotominae</taxon>
        <taxon>Folsomia</taxon>
    </lineage>
</organism>
<feature type="domain" description="C2H2-type" evidence="8">
    <location>
        <begin position="136"/>
        <end position="169"/>
    </location>
</feature>
<feature type="domain" description="C2H2-type" evidence="8">
    <location>
        <begin position="105"/>
        <end position="135"/>
    </location>
</feature>
<feature type="domain" description="C2H2-type" evidence="8">
    <location>
        <begin position="200"/>
        <end position="227"/>
    </location>
</feature>
<dbReference type="PANTHER" id="PTHR24394">
    <property type="entry name" value="ZINC FINGER PROTEIN"/>
    <property type="match status" value="1"/>
</dbReference>
<keyword evidence="3" id="KW-0677">Repeat</keyword>
<keyword evidence="5" id="KW-0862">Zinc</keyword>
<keyword evidence="10" id="KW-1185">Reference proteome</keyword>
<protein>
    <submittedName>
        <fullName evidence="9">Zinc finger protein 84</fullName>
    </submittedName>
</protein>
<evidence type="ECO:0000313" key="10">
    <source>
        <dbReference type="Proteomes" id="UP000198287"/>
    </source>
</evidence>
<dbReference type="OrthoDB" id="1095242at2759"/>